<feature type="transmembrane region" description="Helical" evidence="9">
    <location>
        <begin position="428"/>
        <end position="447"/>
    </location>
</feature>
<reference evidence="11" key="2">
    <citation type="submission" date="2023-01" db="EMBL/GenBank/DDBJ databases">
        <authorList>
            <person name="Petersen C."/>
        </authorList>
    </citation>
    <scope>NUCLEOTIDE SEQUENCE</scope>
    <source>
        <strain evidence="11">IBT 17514</strain>
    </source>
</reference>
<evidence type="ECO:0000313" key="12">
    <source>
        <dbReference type="Proteomes" id="UP001215712"/>
    </source>
</evidence>
<evidence type="ECO:0000259" key="10">
    <source>
        <dbReference type="Pfam" id="PF01694"/>
    </source>
</evidence>
<feature type="transmembrane region" description="Helical" evidence="9">
    <location>
        <begin position="316"/>
        <end position="334"/>
    </location>
</feature>
<feature type="transmembrane region" description="Helical" evidence="9">
    <location>
        <begin position="386"/>
        <end position="407"/>
    </location>
</feature>
<comment type="subcellular location">
    <subcellularLocation>
        <location evidence="1">Membrane</location>
        <topology evidence="1">Multi-pass membrane protein</topology>
    </subcellularLocation>
</comment>
<name>A0AAD6HF23_9EURO</name>
<dbReference type="Proteomes" id="UP001215712">
    <property type="component" value="Unassembled WGS sequence"/>
</dbReference>
<feature type="compositionally biased region" description="Basic and acidic residues" evidence="8">
    <location>
        <begin position="243"/>
        <end position="259"/>
    </location>
</feature>
<dbReference type="Gene3D" id="1.20.1540.10">
    <property type="entry name" value="Rhomboid-like"/>
    <property type="match status" value="1"/>
</dbReference>
<accession>A0AAD6HF23</accession>
<feature type="region of interest" description="Disordered" evidence="8">
    <location>
        <begin position="243"/>
        <end position="263"/>
    </location>
</feature>
<dbReference type="InterPro" id="IPR022764">
    <property type="entry name" value="Peptidase_S54_rhomboid_dom"/>
</dbReference>
<keyword evidence="6 9" id="KW-0472">Membrane</keyword>
<sequence>MGTVTGMWQIPCLGLRSSSVLPTTISRSRCYDLRLQASALHSSTNHLRWSRSFASFSKTEHRTRSPVSPLRCPTSVSLQTRLKRTSTPRKRSRKTSDVLPGAKSLSENELKAIFPDSQLPIALANRTLAVLQARRLEGTLDLDLPVEITRTVTQSQLDSALEWLRKTYPVDEDAAIMARIEREEKEAEEKLVRRAEKLGLYKPQSGSYEAELGENDSVYGKSVLKEAREQNEKRLLKEQERKRQEWLEGEHEERERLQRQVEGNTALQQYQESALMEARPRADPNERPYLAWVQKHHIAGTHNQPEAVEITTSQRLLSSILLTLCVGGLCYLFAQNYETPARQDRMWPNVPPAAATVGAIVGANVAVTLMWKYIPPSWRLLNRFFIIVPFYPSSLSMLGSVFSHQTWRHLATNMMVLGLMGTRVHDELGRGNFLAIYFASGALGSLVSLSRSVLLGALGTTSLGASAATSGIVAAWCMSHFDDKITLWILPQELRNIFWTQGWVFLACLVGTEILSMVTPARFLQVFPLSRLMKMDHAAHLGGYVAGAGCGYAVAQRKLATGDRKRKPGQSTWLGIPKQ</sequence>
<evidence type="ECO:0000256" key="7">
    <source>
        <dbReference type="SAM" id="Coils"/>
    </source>
</evidence>
<feature type="domain" description="Peptidase S54 rhomboid" evidence="10">
    <location>
        <begin position="397"/>
        <end position="556"/>
    </location>
</feature>
<gene>
    <name evidence="11" type="ORF">N7493_008682</name>
</gene>
<evidence type="ECO:0000256" key="6">
    <source>
        <dbReference type="ARBA" id="ARBA00023136"/>
    </source>
</evidence>
<protein>
    <recommendedName>
        <fullName evidence="10">Peptidase S54 rhomboid domain-containing protein</fullName>
    </recommendedName>
</protein>
<keyword evidence="4" id="KW-0378">Hydrolase</keyword>
<feature type="transmembrane region" description="Helical" evidence="9">
    <location>
        <begin position="538"/>
        <end position="555"/>
    </location>
</feature>
<evidence type="ECO:0000256" key="9">
    <source>
        <dbReference type="SAM" id="Phobius"/>
    </source>
</evidence>
<dbReference type="InterPro" id="IPR035952">
    <property type="entry name" value="Rhomboid-like_sf"/>
</dbReference>
<feature type="compositionally biased region" description="Basic residues" evidence="8">
    <location>
        <begin position="81"/>
        <end position="93"/>
    </location>
</feature>
<keyword evidence="7" id="KW-0175">Coiled coil</keyword>
<keyword evidence="5 9" id="KW-1133">Transmembrane helix</keyword>
<dbReference type="PANTHER" id="PTHR43731">
    <property type="entry name" value="RHOMBOID PROTEASE"/>
    <property type="match status" value="1"/>
</dbReference>
<evidence type="ECO:0000256" key="1">
    <source>
        <dbReference type="ARBA" id="ARBA00004141"/>
    </source>
</evidence>
<keyword evidence="12" id="KW-1185">Reference proteome</keyword>
<keyword evidence="3 9" id="KW-0812">Transmembrane</keyword>
<evidence type="ECO:0000256" key="2">
    <source>
        <dbReference type="ARBA" id="ARBA00009045"/>
    </source>
</evidence>
<dbReference type="InterPro" id="IPR050925">
    <property type="entry name" value="Rhomboid_protease_S54"/>
</dbReference>
<dbReference type="Pfam" id="PF01694">
    <property type="entry name" value="Rhomboid"/>
    <property type="match status" value="1"/>
</dbReference>
<evidence type="ECO:0000256" key="3">
    <source>
        <dbReference type="ARBA" id="ARBA00022692"/>
    </source>
</evidence>
<feature type="transmembrane region" description="Helical" evidence="9">
    <location>
        <begin position="453"/>
        <end position="476"/>
    </location>
</feature>
<dbReference type="GO" id="GO:0004252">
    <property type="term" value="F:serine-type endopeptidase activity"/>
    <property type="evidence" value="ECO:0007669"/>
    <property type="project" value="InterPro"/>
</dbReference>
<evidence type="ECO:0000256" key="8">
    <source>
        <dbReference type="SAM" id="MobiDB-lite"/>
    </source>
</evidence>
<feature type="transmembrane region" description="Helical" evidence="9">
    <location>
        <begin position="354"/>
        <end position="374"/>
    </location>
</feature>
<dbReference type="GO" id="GO:0006465">
    <property type="term" value="P:signal peptide processing"/>
    <property type="evidence" value="ECO:0007669"/>
    <property type="project" value="TreeGrafter"/>
</dbReference>
<proteinExistence type="inferred from homology"/>
<evidence type="ECO:0000256" key="5">
    <source>
        <dbReference type="ARBA" id="ARBA00022989"/>
    </source>
</evidence>
<comment type="caution">
    <text evidence="11">The sequence shown here is derived from an EMBL/GenBank/DDBJ whole genome shotgun (WGS) entry which is preliminary data.</text>
</comment>
<evidence type="ECO:0000313" key="11">
    <source>
        <dbReference type="EMBL" id="KAJ5712214.1"/>
    </source>
</evidence>
<comment type="similarity">
    <text evidence="2">Belongs to the peptidase S54 family.</text>
</comment>
<dbReference type="GO" id="GO:0016020">
    <property type="term" value="C:membrane"/>
    <property type="evidence" value="ECO:0007669"/>
    <property type="project" value="UniProtKB-SubCell"/>
</dbReference>
<dbReference type="PANTHER" id="PTHR43731:SF14">
    <property type="entry name" value="PRESENILIN-ASSOCIATED RHOMBOID-LIKE PROTEIN, MITOCHONDRIAL"/>
    <property type="match status" value="1"/>
</dbReference>
<organism evidence="11 12">
    <name type="scientific">Penicillium malachiteum</name>
    <dbReference type="NCBI Taxonomy" id="1324776"/>
    <lineage>
        <taxon>Eukaryota</taxon>
        <taxon>Fungi</taxon>
        <taxon>Dikarya</taxon>
        <taxon>Ascomycota</taxon>
        <taxon>Pezizomycotina</taxon>
        <taxon>Eurotiomycetes</taxon>
        <taxon>Eurotiomycetidae</taxon>
        <taxon>Eurotiales</taxon>
        <taxon>Aspergillaceae</taxon>
        <taxon>Penicillium</taxon>
    </lineage>
</organism>
<feature type="region of interest" description="Disordered" evidence="8">
    <location>
        <begin position="78"/>
        <end position="101"/>
    </location>
</feature>
<dbReference type="AlphaFoldDB" id="A0AAD6HF23"/>
<reference evidence="11" key="1">
    <citation type="journal article" date="2023" name="IMA Fungus">
        <title>Comparative genomic study of the Penicillium genus elucidates a diverse pangenome and 15 lateral gene transfer events.</title>
        <authorList>
            <person name="Petersen C."/>
            <person name="Sorensen T."/>
            <person name="Nielsen M.R."/>
            <person name="Sondergaard T.E."/>
            <person name="Sorensen J.L."/>
            <person name="Fitzpatrick D.A."/>
            <person name="Frisvad J.C."/>
            <person name="Nielsen K.L."/>
        </authorList>
    </citation>
    <scope>NUCLEOTIDE SEQUENCE</scope>
    <source>
        <strain evidence="11">IBT 17514</strain>
    </source>
</reference>
<dbReference type="SUPFAM" id="SSF144091">
    <property type="entry name" value="Rhomboid-like"/>
    <property type="match status" value="1"/>
</dbReference>
<dbReference type="EMBL" id="JAQJAN010000013">
    <property type="protein sequence ID" value="KAJ5712214.1"/>
    <property type="molecule type" value="Genomic_DNA"/>
</dbReference>
<feature type="transmembrane region" description="Helical" evidence="9">
    <location>
        <begin position="497"/>
        <end position="518"/>
    </location>
</feature>
<evidence type="ECO:0000256" key="4">
    <source>
        <dbReference type="ARBA" id="ARBA00022801"/>
    </source>
</evidence>
<feature type="coiled-coil region" evidence="7">
    <location>
        <begin position="170"/>
        <end position="198"/>
    </location>
</feature>